<keyword evidence="3" id="KW-1185">Reference proteome</keyword>
<dbReference type="SUPFAM" id="SSF48239">
    <property type="entry name" value="Terpenoid cyclases/Protein prenyltransferases"/>
    <property type="match status" value="1"/>
</dbReference>
<dbReference type="PANTHER" id="PTHR11412:SF171">
    <property type="entry name" value="PREGNANCY ZONE PROTEIN-LIKE PROTEIN"/>
    <property type="match status" value="1"/>
</dbReference>
<dbReference type="Gene3D" id="1.50.10.20">
    <property type="match status" value="1"/>
</dbReference>
<proteinExistence type="predicted"/>
<comment type="caution">
    <text evidence="2">The sequence shown here is derived from an EMBL/GenBank/DDBJ whole genome shotgun (WGS) entry which is preliminary data.</text>
</comment>
<dbReference type="EMBL" id="CAXKWB010019156">
    <property type="protein sequence ID" value="CAL4121693.1"/>
    <property type="molecule type" value="Genomic_DNA"/>
</dbReference>
<dbReference type="AlphaFoldDB" id="A0AAV2RD47"/>
<feature type="domain" description="Alpha-macroglobulin-like TED" evidence="1">
    <location>
        <begin position="1"/>
        <end position="104"/>
    </location>
</feature>
<dbReference type="Proteomes" id="UP001497623">
    <property type="component" value="Unassembled WGS sequence"/>
</dbReference>
<accession>A0AAV2RD47</accession>
<dbReference type="InterPro" id="IPR050473">
    <property type="entry name" value="A2M/Complement_sys"/>
</dbReference>
<feature type="non-terminal residue" evidence="2">
    <location>
        <position position="104"/>
    </location>
</feature>
<sequence>MKYLTSAGLNTPDITQRATTNMEAGYKRELQYQHDGGSYSAFGKSDSSGSTWLTAFVLKSFAQARPFITVNENNLIVSKDWLVSLQKVYGCFELVGTVIHKDMK</sequence>
<evidence type="ECO:0000313" key="3">
    <source>
        <dbReference type="Proteomes" id="UP001497623"/>
    </source>
</evidence>
<dbReference type="InterPro" id="IPR011626">
    <property type="entry name" value="Alpha-macroglobulin_TED"/>
</dbReference>
<gene>
    <name evidence="2" type="ORF">MNOR_LOCUS22575</name>
</gene>
<dbReference type="InterPro" id="IPR008930">
    <property type="entry name" value="Terpenoid_cyclase/PrenylTrfase"/>
</dbReference>
<protein>
    <recommendedName>
        <fullName evidence="1">Alpha-macroglobulin-like TED domain-containing protein</fullName>
    </recommendedName>
</protein>
<name>A0AAV2RD47_MEGNR</name>
<organism evidence="2 3">
    <name type="scientific">Meganyctiphanes norvegica</name>
    <name type="common">Northern krill</name>
    <name type="synonym">Thysanopoda norvegica</name>
    <dbReference type="NCBI Taxonomy" id="48144"/>
    <lineage>
        <taxon>Eukaryota</taxon>
        <taxon>Metazoa</taxon>
        <taxon>Ecdysozoa</taxon>
        <taxon>Arthropoda</taxon>
        <taxon>Crustacea</taxon>
        <taxon>Multicrustacea</taxon>
        <taxon>Malacostraca</taxon>
        <taxon>Eumalacostraca</taxon>
        <taxon>Eucarida</taxon>
        <taxon>Euphausiacea</taxon>
        <taxon>Euphausiidae</taxon>
        <taxon>Meganyctiphanes</taxon>
    </lineage>
</organism>
<evidence type="ECO:0000259" key="1">
    <source>
        <dbReference type="Pfam" id="PF07678"/>
    </source>
</evidence>
<reference evidence="2 3" key="1">
    <citation type="submission" date="2024-05" db="EMBL/GenBank/DDBJ databases">
        <authorList>
            <person name="Wallberg A."/>
        </authorList>
    </citation>
    <scope>NUCLEOTIDE SEQUENCE [LARGE SCALE GENOMIC DNA]</scope>
</reference>
<dbReference type="Pfam" id="PF07678">
    <property type="entry name" value="TED_complement"/>
    <property type="match status" value="1"/>
</dbReference>
<dbReference type="PANTHER" id="PTHR11412">
    <property type="entry name" value="MACROGLOBULIN / COMPLEMENT"/>
    <property type="match status" value="1"/>
</dbReference>
<dbReference type="GO" id="GO:0005615">
    <property type="term" value="C:extracellular space"/>
    <property type="evidence" value="ECO:0007669"/>
    <property type="project" value="InterPro"/>
</dbReference>
<evidence type="ECO:0000313" key="2">
    <source>
        <dbReference type="EMBL" id="CAL4121693.1"/>
    </source>
</evidence>